<dbReference type="GO" id="GO:0003964">
    <property type="term" value="F:RNA-directed DNA polymerase activity"/>
    <property type="evidence" value="ECO:0007669"/>
    <property type="project" value="UniProtKB-KW"/>
</dbReference>
<organism evidence="1 2">
    <name type="scientific">Eumeta variegata</name>
    <name type="common">Bagworm moth</name>
    <name type="synonym">Eumeta japonica</name>
    <dbReference type="NCBI Taxonomy" id="151549"/>
    <lineage>
        <taxon>Eukaryota</taxon>
        <taxon>Metazoa</taxon>
        <taxon>Ecdysozoa</taxon>
        <taxon>Arthropoda</taxon>
        <taxon>Hexapoda</taxon>
        <taxon>Insecta</taxon>
        <taxon>Pterygota</taxon>
        <taxon>Neoptera</taxon>
        <taxon>Endopterygota</taxon>
        <taxon>Lepidoptera</taxon>
        <taxon>Glossata</taxon>
        <taxon>Ditrysia</taxon>
        <taxon>Tineoidea</taxon>
        <taxon>Psychidae</taxon>
        <taxon>Oiketicinae</taxon>
        <taxon>Eumeta</taxon>
    </lineage>
</organism>
<proteinExistence type="predicted"/>
<evidence type="ECO:0000313" key="2">
    <source>
        <dbReference type="Proteomes" id="UP000299102"/>
    </source>
</evidence>
<protein>
    <submittedName>
        <fullName evidence="1">Probable RNA-directed DNA polymerase from transposon BS</fullName>
    </submittedName>
</protein>
<dbReference type="EMBL" id="BGZK01000783">
    <property type="protein sequence ID" value="GBP60247.1"/>
    <property type="molecule type" value="Genomic_DNA"/>
</dbReference>
<comment type="caution">
    <text evidence="1">The sequence shown here is derived from an EMBL/GenBank/DDBJ whole genome shotgun (WGS) entry which is preliminary data.</text>
</comment>
<dbReference type="AlphaFoldDB" id="A0A4C1XD66"/>
<keyword evidence="2" id="KW-1185">Reference proteome</keyword>
<sequence length="136" mass="15774">MSLRDKRMIYTMCIRLVMTYASPVFARAHPDALYDLQILQNKFCRSAADAPWYVRNSVLHRDLELQTISKFMNDASERFFDIASSHPNPLLVAPVSYEPPLLHHFCRRPRNVLIDPADDLTVEVEKLLELNKMAID</sequence>
<accession>A0A4C1XD66</accession>
<gene>
    <name evidence="1" type="primary">RTase</name>
    <name evidence="1" type="ORF">EVAR_14009_1</name>
</gene>
<dbReference type="Proteomes" id="UP000299102">
    <property type="component" value="Unassembled WGS sequence"/>
</dbReference>
<evidence type="ECO:0000313" key="1">
    <source>
        <dbReference type="EMBL" id="GBP60247.1"/>
    </source>
</evidence>
<name>A0A4C1XD66_EUMVA</name>
<reference evidence="1 2" key="1">
    <citation type="journal article" date="2019" name="Commun. Biol.">
        <title>The bagworm genome reveals a unique fibroin gene that provides high tensile strength.</title>
        <authorList>
            <person name="Kono N."/>
            <person name="Nakamura H."/>
            <person name="Ohtoshi R."/>
            <person name="Tomita M."/>
            <person name="Numata K."/>
            <person name="Arakawa K."/>
        </authorList>
    </citation>
    <scope>NUCLEOTIDE SEQUENCE [LARGE SCALE GENOMIC DNA]</scope>
</reference>
<dbReference type="OrthoDB" id="10050074at2759"/>
<keyword evidence="1" id="KW-0695">RNA-directed DNA polymerase</keyword>
<keyword evidence="1" id="KW-0808">Transferase</keyword>
<keyword evidence="1" id="KW-0548">Nucleotidyltransferase</keyword>